<evidence type="ECO:0000256" key="6">
    <source>
        <dbReference type="ARBA" id="ARBA00022989"/>
    </source>
</evidence>
<dbReference type="PANTHER" id="PTHR34979">
    <property type="entry name" value="INNER MEMBRANE PROTEIN YGAZ"/>
    <property type="match status" value="1"/>
</dbReference>
<dbReference type="GeneID" id="77190311"/>
<feature type="transmembrane region" description="Helical" evidence="9">
    <location>
        <begin position="142"/>
        <end position="164"/>
    </location>
</feature>
<dbReference type="GO" id="GO:1903785">
    <property type="term" value="P:L-valine transmembrane transport"/>
    <property type="evidence" value="ECO:0007669"/>
    <property type="project" value="TreeGrafter"/>
</dbReference>
<dbReference type="RefSeq" id="WP_122480851.1">
    <property type="nucleotide sequence ID" value="NZ_PUXG01000005.1"/>
</dbReference>
<dbReference type="PROSITE" id="PS51257">
    <property type="entry name" value="PROKAR_LIPOPROTEIN"/>
    <property type="match status" value="1"/>
</dbReference>
<feature type="transmembrane region" description="Helical" evidence="9">
    <location>
        <begin position="176"/>
        <end position="204"/>
    </location>
</feature>
<dbReference type="InterPro" id="IPR011606">
    <property type="entry name" value="Brnchd-chn_aa_trnsp_permease"/>
</dbReference>
<protein>
    <submittedName>
        <fullName evidence="10">Branched-chain amino acid ABC transporter permease</fullName>
    </submittedName>
</protein>
<dbReference type="PANTHER" id="PTHR34979:SF1">
    <property type="entry name" value="INNER MEMBRANE PROTEIN YGAZ"/>
    <property type="match status" value="1"/>
</dbReference>
<feature type="transmembrane region" description="Helical" evidence="9">
    <location>
        <begin position="210"/>
        <end position="228"/>
    </location>
</feature>
<dbReference type="GO" id="GO:0005886">
    <property type="term" value="C:plasma membrane"/>
    <property type="evidence" value="ECO:0007669"/>
    <property type="project" value="UniProtKB-SubCell"/>
</dbReference>
<feature type="transmembrane region" description="Helical" evidence="9">
    <location>
        <begin position="63"/>
        <end position="84"/>
    </location>
</feature>
<evidence type="ECO:0000256" key="3">
    <source>
        <dbReference type="ARBA" id="ARBA00022448"/>
    </source>
</evidence>
<sequence>MAKAQINPERTRWLEVLGVSMPLCLSYIPIGLACGILLHAAGLNFIMILLVSVLVFSGGAQFILASLLASNAPLGTIFISLFFLELRYALLGSSLSKYIKDKSARFIFIFSASMNDENYAVNYMKFATDKKWNPDDALLVEYYSLAAWSISNMVGGLIGGAISIDLEVVDFALTALFLYMIVMQVQNHLTLVIGILAAVLGVYFQALTKSTLGIIIATLIASFVGFLIENTVRHHSKHPNSNWFLTKMFRPKITKTTIEDKQAQQKEVKEVEKLETKIEDVVEHHDEKHEEKKHDDQHPDEGSTWNNY</sequence>
<feature type="transmembrane region" description="Helical" evidence="9">
    <location>
        <begin position="12"/>
        <end position="30"/>
    </location>
</feature>
<evidence type="ECO:0000313" key="11">
    <source>
        <dbReference type="Proteomes" id="UP000297521"/>
    </source>
</evidence>
<evidence type="ECO:0000256" key="2">
    <source>
        <dbReference type="ARBA" id="ARBA00010735"/>
    </source>
</evidence>
<keyword evidence="3" id="KW-0813">Transport</keyword>
<accession>A0AAX2SSJ3</accession>
<keyword evidence="6 9" id="KW-1133">Transmembrane helix</keyword>
<dbReference type="Pfam" id="PF03591">
    <property type="entry name" value="AzlC"/>
    <property type="match status" value="1"/>
</dbReference>
<keyword evidence="4" id="KW-1003">Cell membrane</keyword>
<evidence type="ECO:0000256" key="8">
    <source>
        <dbReference type="SAM" id="MobiDB-lite"/>
    </source>
</evidence>
<dbReference type="AlphaFoldDB" id="A0AAX2SSJ3"/>
<evidence type="ECO:0000256" key="5">
    <source>
        <dbReference type="ARBA" id="ARBA00022692"/>
    </source>
</evidence>
<comment type="similarity">
    <text evidence="2">Belongs to the AzlC family.</text>
</comment>
<evidence type="ECO:0000256" key="7">
    <source>
        <dbReference type="ARBA" id="ARBA00023136"/>
    </source>
</evidence>
<comment type="subcellular location">
    <subcellularLocation>
        <location evidence="1">Cell membrane</location>
        <topology evidence="1">Multi-pass membrane protein</topology>
    </subcellularLocation>
</comment>
<evidence type="ECO:0000313" key="10">
    <source>
        <dbReference type="EMBL" id="TGB10053.1"/>
    </source>
</evidence>
<keyword evidence="5 9" id="KW-0812">Transmembrane</keyword>
<evidence type="ECO:0000256" key="9">
    <source>
        <dbReference type="SAM" id="Phobius"/>
    </source>
</evidence>
<name>A0AAX2SSJ3_LIMRT</name>
<organism evidence="10 11">
    <name type="scientific">Limosilactobacillus reuteri</name>
    <name type="common">Lactobacillus reuteri</name>
    <dbReference type="NCBI Taxonomy" id="1598"/>
    <lineage>
        <taxon>Bacteria</taxon>
        <taxon>Bacillati</taxon>
        <taxon>Bacillota</taxon>
        <taxon>Bacilli</taxon>
        <taxon>Lactobacillales</taxon>
        <taxon>Lactobacillaceae</taxon>
        <taxon>Limosilactobacillus</taxon>
    </lineage>
</organism>
<feature type="compositionally biased region" description="Basic and acidic residues" evidence="8">
    <location>
        <begin position="279"/>
        <end position="301"/>
    </location>
</feature>
<evidence type="ECO:0000256" key="1">
    <source>
        <dbReference type="ARBA" id="ARBA00004651"/>
    </source>
</evidence>
<dbReference type="EMBL" id="SRKR01000017">
    <property type="protein sequence ID" value="TGB10053.1"/>
    <property type="molecule type" value="Genomic_DNA"/>
</dbReference>
<proteinExistence type="inferred from homology"/>
<keyword evidence="7 9" id="KW-0472">Membrane</keyword>
<evidence type="ECO:0000256" key="4">
    <source>
        <dbReference type="ARBA" id="ARBA00022475"/>
    </source>
</evidence>
<feature type="transmembrane region" description="Helical" evidence="9">
    <location>
        <begin position="36"/>
        <end position="56"/>
    </location>
</feature>
<feature type="region of interest" description="Disordered" evidence="8">
    <location>
        <begin position="279"/>
        <end position="308"/>
    </location>
</feature>
<reference evidence="10" key="2">
    <citation type="submission" date="2019-04" db="EMBL/GenBank/DDBJ databases">
        <authorList>
            <person name="Bisanz J.E."/>
            <person name="Chagwedera N.D."/>
            <person name="Chawla A."/>
            <person name="Turnbaugh P.J."/>
        </authorList>
    </citation>
    <scope>NUCLEOTIDE SEQUENCE</scope>
    <source>
        <strain evidence="10">I8-5</strain>
    </source>
</reference>
<comment type="caution">
    <text evidence="10">The sequence shown here is derived from an EMBL/GenBank/DDBJ whole genome shotgun (WGS) entry which is preliminary data.</text>
</comment>
<gene>
    <name evidence="10" type="ORF">E5F87_08825</name>
</gene>
<reference evidence="10" key="1">
    <citation type="journal article" date="2019" name="Cell Metab.">
        <title>Nutrient sensing in CD11c cells alters the gut microbiome to regulate food intake and body mass.</title>
        <authorList>
            <person name="Chagwedera N.D."/>
            <person name="Ang Q.Y."/>
            <person name="Bisanz J.E."/>
            <person name="Leong Y.A."/>
            <person name="Ganeshan K."/>
            <person name="Cai J."/>
            <person name="Patterson A.D."/>
            <person name="Turnbaugh P.J."/>
            <person name="Chawla A."/>
        </authorList>
    </citation>
    <scope>NUCLEOTIDE SEQUENCE</scope>
    <source>
        <strain evidence="10">I8-5</strain>
    </source>
</reference>
<dbReference type="Proteomes" id="UP000297521">
    <property type="component" value="Unassembled WGS sequence"/>
</dbReference>